<dbReference type="GO" id="GO:0071422">
    <property type="term" value="P:succinate transmembrane transport"/>
    <property type="evidence" value="ECO:0007669"/>
    <property type="project" value="TreeGrafter"/>
</dbReference>
<evidence type="ECO:0000256" key="3">
    <source>
        <dbReference type="ARBA" id="ARBA00022692"/>
    </source>
</evidence>
<protein>
    <submittedName>
        <fullName evidence="7">Acetate uptake transporter</fullName>
    </submittedName>
</protein>
<evidence type="ECO:0000256" key="4">
    <source>
        <dbReference type="ARBA" id="ARBA00022989"/>
    </source>
</evidence>
<keyword evidence="8" id="KW-1185">Reference proteome</keyword>
<dbReference type="Proteomes" id="UP000516369">
    <property type="component" value="Chromosome"/>
</dbReference>
<dbReference type="KEGG" id="dvn:HQ394_12150"/>
<sequence>MPQTIVIKDQTANPGPLGLLCFALTTILLSMHNAGFFGIDSAILGMAIFYGGIGQMIAGIMEWRKNNTFATVAFVSYGCFWLSFAAIVLLPKLGLIDKPTDVGIASWLGVWGLMSVVMFIGTFRLNRALQIVFFLLVITFALLCIGDLTANAGLKNLGGWFGIVLGFSAFYTGLAQVLNEVYGRVVWPLGPVVKK</sequence>
<feature type="transmembrane region" description="Helical" evidence="6">
    <location>
        <begin position="69"/>
        <end position="90"/>
    </location>
</feature>
<organism evidence="7 8">
    <name type="scientific">Defluviicoccus vanus</name>
    <dbReference type="NCBI Taxonomy" id="111831"/>
    <lineage>
        <taxon>Bacteria</taxon>
        <taxon>Pseudomonadati</taxon>
        <taxon>Pseudomonadota</taxon>
        <taxon>Alphaproteobacteria</taxon>
        <taxon>Rhodospirillales</taxon>
        <taxon>Rhodospirillaceae</taxon>
        <taxon>Defluviicoccus</taxon>
    </lineage>
</organism>
<dbReference type="PANTHER" id="PTHR30178:SF3">
    <property type="entry name" value="SUCCINATE-ACETATE_PROTON SYMPORTER SATP"/>
    <property type="match status" value="1"/>
</dbReference>
<feature type="transmembrane region" description="Helical" evidence="6">
    <location>
        <begin position="157"/>
        <end position="178"/>
    </location>
</feature>
<gene>
    <name evidence="7" type="ORF">HQ394_12150</name>
</gene>
<dbReference type="InterPro" id="IPR047623">
    <property type="entry name" value="SatP"/>
</dbReference>
<keyword evidence="4 6" id="KW-1133">Transmembrane helix</keyword>
<evidence type="ECO:0000256" key="6">
    <source>
        <dbReference type="SAM" id="Phobius"/>
    </source>
</evidence>
<dbReference type="Pfam" id="PF01184">
    <property type="entry name" value="Gpr1_Fun34_YaaH"/>
    <property type="match status" value="1"/>
</dbReference>
<dbReference type="EMBL" id="CP053923">
    <property type="protein sequence ID" value="QNT71297.1"/>
    <property type="molecule type" value="Genomic_DNA"/>
</dbReference>
<dbReference type="AlphaFoldDB" id="A0A7H1N6G1"/>
<feature type="transmembrane region" description="Helical" evidence="6">
    <location>
        <begin position="43"/>
        <end position="63"/>
    </location>
</feature>
<evidence type="ECO:0000313" key="7">
    <source>
        <dbReference type="EMBL" id="QNT71297.1"/>
    </source>
</evidence>
<comment type="subcellular location">
    <subcellularLocation>
        <location evidence="1">Membrane</location>
        <topology evidence="1">Multi-pass membrane protein</topology>
    </subcellularLocation>
</comment>
<dbReference type="PANTHER" id="PTHR30178">
    <property type="entry name" value="INNER MEMBRANE PROTEIN YAAH"/>
    <property type="match status" value="1"/>
</dbReference>
<name>A0A7H1N6G1_9PROT</name>
<dbReference type="NCBIfam" id="NF038013">
    <property type="entry name" value="AceTr_1"/>
    <property type="match status" value="1"/>
</dbReference>
<keyword evidence="3 6" id="KW-0812">Transmembrane</keyword>
<evidence type="ECO:0000256" key="5">
    <source>
        <dbReference type="ARBA" id="ARBA00023136"/>
    </source>
</evidence>
<evidence type="ECO:0000256" key="1">
    <source>
        <dbReference type="ARBA" id="ARBA00004141"/>
    </source>
</evidence>
<feature type="transmembrane region" description="Helical" evidence="6">
    <location>
        <begin position="102"/>
        <end position="122"/>
    </location>
</feature>
<keyword evidence="5 6" id="KW-0472">Membrane</keyword>
<comment type="similarity">
    <text evidence="2">Belongs to the acetate uptake transporter (AceTr) (TC 2.A.96) family.</text>
</comment>
<feature type="transmembrane region" description="Helical" evidence="6">
    <location>
        <begin position="128"/>
        <end position="145"/>
    </location>
</feature>
<feature type="transmembrane region" description="Helical" evidence="6">
    <location>
        <begin position="12"/>
        <end position="31"/>
    </location>
</feature>
<evidence type="ECO:0000256" key="2">
    <source>
        <dbReference type="ARBA" id="ARBA00005587"/>
    </source>
</evidence>
<proteinExistence type="inferred from homology"/>
<dbReference type="InterPro" id="IPR000791">
    <property type="entry name" value="Gpr1/Fun34/SatP-like"/>
</dbReference>
<dbReference type="GO" id="GO:0005886">
    <property type="term" value="C:plasma membrane"/>
    <property type="evidence" value="ECO:0007669"/>
    <property type="project" value="TreeGrafter"/>
</dbReference>
<reference evidence="7 8" key="1">
    <citation type="submission" date="2020-05" db="EMBL/GenBank/DDBJ databases">
        <title>Complete closed genome sequence of Defluviicoccus vanus.</title>
        <authorList>
            <person name="Bessarab I."/>
            <person name="Arumugam K."/>
            <person name="Maszenan A.M."/>
            <person name="Seviour R.J."/>
            <person name="Williams R.B."/>
        </authorList>
    </citation>
    <scope>NUCLEOTIDE SEQUENCE [LARGE SCALE GENOMIC DNA]</scope>
    <source>
        <strain evidence="7 8">Ben 114</strain>
    </source>
</reference>
<evidence type="ECO:0000313" key="8">
    <source>
        <dbReference type="Proteomes" id="UP000516369"/>
    </source>
</evidence>
<dbReference type="GO" id="GO:0015360">
    <property type="term" value="F:acetate:proton symporter activity"/>
    <property type="evidence" value="ECO:0007669"/>
    <property type="project" value="TreeGrafter"/>
</dbReference>
<accession>A0A7H1N6G1</accession>